<evidence type="ECO:0000256" key="2">
    <source>
        <dbReference type="SAM" id="SignalP"/>
    </source>
</evidence>
<accession>A0A1F2PJ77</accession>
<dbReference type="AlphaFoldDB" id="A0A1F2PJ77"/>
<dbReference type="OrthoDB" id="355208at2"/>
<proteinExistence type="predicted"/>
<feature type="compositionally biased region" description="Low complexity" evidence="1">
    <location>
        <begin position="102"/>
        <end position="114"/>
    </location>
</feature>
<dbReference type="STRING" id="52694.ACWI_13670"/>
<comment type="caution">
    <text evidence="3">The sequence shown here is derived from an EMBL/GenBank/DDBJ whole genome shotgun (WGS) entry which is preliminary data.</text>
</comment>
<dbReference type="InterPro" id="IPR012332">
    <property type="entry name" value="Autotransporter_pectin_lyase_C"/>
</dbReference>
<dbReference type="Proteomes" id="UP000176244">
    <property type="component" value="Unassembled WGS sequence"/>
</dbReference>
<protein>
    <submittedName>
        <fullName evidence="3">Clostridial hydrophobic W</fullName>
    </submittedName>
</protein>
<feature type="region of interest" description="Disordered" evidence="1">
    <location>
        <begin position="86"/>
        <end position="114"/>
    </location>
</feature>
<evidence type="ECO:0000313" key="3">
    <source>
        <dbReference type="EMBL" id="OFV70781.1"/>
    </source>
</evidence>
<dbReference type="EMBL" id="LKEU01000027">
    <property type="protein sequence ID" value="OFV70781.1"/>
    <property type="molecule type" value="Genomic_DNA"/>
</dbReference>
<feature type="chain" id="PRO_5009478298" evidence="2">
    <location>
        <begin position="27"/>
        <end position="706"/>
    </location>
</feature>
<feature type="signal peptide" evidence="2">
    <location>
        <begin position="1"/>
        <end position="26"/>
    </location>
</feature>
<dbReference type="InterPro" id="IPR006637">
    <property type="entry name" value="ChW"/>
</dbReference>
<organism evidence="3 4">
    <name type="scientific">Acetobacterium wieringae</name>
    <dbReference type="NCBI Taxonomy" id="52694"/>
    <lineage>
        <taxon>Bacteria</taxon>
        <taxon>Bacillati</taxon>
        <taxon>Bacillota</taxon>
        <taxon>Clostridia</taxon>
        <taxon>Eubacteriales</taxon>
        <taxon>Eubacteriaceae</taxon>
        <taxon>Acetobacterium</taxon>
    </lineage>
</organism>
<name>A0A1F2PJ77_9FIRM</name>
<evidence type="ECO:0000313" key="4">
    <source>
        <dbReference type="Proteomes" id="UP000176244"/>
    </source>
</evidence>
<sequence length="706" mass="71186">MKKSKRLLTSLIVTACLALTAFPASAASEDVIYGKVTKVDGKEVTIAIGTLNQNTGTPGETPGEMPEMLTLTGESSTFTLTDDMAITKASPGQPPEAGTTGGSATATETSATSSKATAADIVVGAVLKITYTTGTDTIASIEIMSGSGSPGAAPGGGGGATVSTGTGAYLLADGESLSGGTYSSTNDDENALRAEGAITAHLNGVTVEKTAGTASSSDASSFYGLNAAILALDNAILNIAGGSVTATAEGANGVFAYNGATINIKDTTINVTGGNAGGIEVAGGGNLYASNLTVNSTVKAAIRSDRGGGTMVVDGGTYTTSGSTGAPAVYSTADITVNDATLNAETSEAIVVEGLNSVTLNNCTVSGNMTGSTGNSDADNIHNVMLYQSMSGDAEVGNSSFEMTDGSLTANSGDMFYVTNTESQIALSNVDLTLAADSNLLTVAGNDGSRGWGTAGSNGGKCSLTASKQTLTGDIAVDAISTLDLILQDSSTFTGSINSDKTTAATLKVTLEKGSSWKLTGDSYITEFDGDASGLDTNGYTLYVNGVAYDGDLAATGNVNYATHVQNIGWQNAVSDGALSGTVGQSLRLEGITIKSGIDGLGIEYATHVQNIGWQDYVADGTVSGTEGQSLRLEAIKIQLTGTQADKYDVYYRVQVENLGWLGWASNGAESGTAGYGYRLEGIEIVLVEKGTAFDTGSAAFYETAA</sequence>
<keyword evidence="2" id="KW-0732">Signal</keyword>
<dbReference type="RefSeq" id="WP_070370699.1">
    <property type="nucleotide sequence ID" value="NZ_LKEU01000027.1"/>
</dbReference>
<dbReference type="Gene3D" id="2.160.20.20">
    <property type="match status" value="1"/>
</dbReference>
<dbReference type="SMART" id="SM00728">
    <property type="entry name" value="ChW"/>
    <property type="match status" value="3"/>
</dbReference>
<gene>
    <name evidence="3" type="ORF">ACWI_13670</name>
</gene>
<dbReference type="Pfam" id="PF07538">
    <property type="entry name" value="ChW"/>
    <property type="match status" value="3"/>
</dbReference>
<evidence type="ECO:0000256" key="1">
    <source>
        <dbReference type="SAM" id="MobiDB-lite"/>
    </source>
</evidence>
<reference evidence="3 4" key="1">
    <citation type="submission" date="2015-09" db="EMBL/GenBank/DDBJ databases">
        <title>Genome sequence of Acetobacterium wieringae DSM 1911.</title>
        <authorList>
            <person name="Poehlein A."/>
            <person name="Bengelsdorf F.R."/>
            <person name="Schiel-Bengelsdorf B."/>
            <person name="Duerre P."/>
            <person name="Daniel R."/>
        </authorList>
    </citation>
    <scope>NUCLEOTIDE SEQUENCE [LARGE SCALE GENOMIC DNA]</scope>
    <source>
        <strain evidence="3 4">DSM 1911</strain>
    </source>
</reference>